<dbReference type="OrthoDB" id="10257948at2759"/>
<name>C1MSH7_MICPC</name>
<dbReference type="InterPro" id="IPR036249">
    <property type="entry name" value="Thioredoxin-like_sf"/>
</dbReference>
<gene>
    <name evidence="2" type="ORF">MICPUCDRAFT_58490</name>
</gene>
<dbReference type="RefSeq" id="XP_003059055.1">
    <property type="nucleotide sequence ID" value="XM_003059009.1"/>
</dbReference>
<feature type="compositionally biased region" description="Basic and acidic residues" evidence="1">
    <location>
        <begin position="292"/>
        <end position="303"/>
    </location>
</feature>
<dbReference type="eggNOG" id="KOG1672">
    <property type="taxonomic scope" value="Eukaryota"/>
</dbReference>
<dbReference type="KEGG" id="mpp:MICPUCDRAFT_58490"/>
<feature type="compositionally biased region" description="Acidic residues" evidence="1">
    <location>
        <begin position="86"/>
        <end position="112"/>
    </location>
</feature>
<evidence type="ECO:0000313" key="2">
    <source>
        <dbReference type="EMBL" id="EEH57510.1"/>
    </source>
</evidence>
<dbReference type="OMA" id="RIDEVCD"/>
<dbReference type="STRING" id="564608.C1MSH7"/>
<dbReference type="SUPFAM" id="SSF52833">
    <property type="entry name" value="Thioredoxin-like"/>
    <property type="match status" value="1"/>
</dbReference>
<evidence type="ECO:0000313" key="3">
    <source>
        <dbReference type="Proteomes" id="UP000001876"/>
    </source>
</evidence>
<dbReference type="EMBL" id="GG663739">
    <property type="protein sequence ID" value="EEH57510.1"/>
    <property type="molecule type" value="Genomic_DNA"/>
</dbReference>
<feature type="region of interest" description="Disordered" evidence="1">
    <location>
        <begin position="269"/>
        <end position="365"/>
    </location>
</feature>
<dbReference type="PANTHER" id="PTHR21148">
    <property type="entry name" value="THIOREDOXIN DOMAIN-CONTAINING PROTEIN 9"/>
    <property type="match status" value="1"/>
</dbReference>
<feature type="compositionally biased region" description="Basic and acidic residues" evidence="1">
    <location>
        <begin position="348"/>
        <end position="357"/>
    </location>
</feature>
<feature type="compositionally biased region" description="Basic residues" evidence="1">
    <location>
        <begin position="337"/>
        <end position="347"/>
    </location>
</feature>
<protein>
    <submittedName>
        <fullName evidence="2">Predicted protein</fullName>
    </submittedName>
</protein>
<keyword evidence="3" id="KW-1185">Reference proteome</keyword>
<evidence type="ECO:0000256" key="1">
    <source>
        <dbReference type="SAM" id="MobiDB-lite"/>
    </source>
</evidence>
<feature type="region of interest" description="Disordered" evidence="1">
    <location>
        <begin position="80"/>
        <end position="114"/>
    </location>
</feature>
<dbReference type="Gene3D" id="3.40.30.10">
    <property type="entry name" value="Glutaredoxin"/>
    <property type="match status" value="1"/>
</dbReference>
<feature type="compositionally biased region" description="Acidic residues" evidence="1">
    <location>
        <begin position="305"/>
        <end position="314"/>
    </location>
</feature>
<dbReference type="GeneID" id="9684121"/>
<dbReference type="AlphaFoldDB" id="C1MSH7"/>
<sequence length="365" mass="39127">MGQPPPPACADDACDTGKCTSWVDEALDAAGEEYADAPRPGSCCEKDAKAQKEAARIKRILRAHDPVARLEAVRAAGGVMERANLDEDEEDEDEEDEDSDDLLTDDDDDDDDLRMASTMDPVLREIHERRLAEMKAAAAKNAATRQREGASSYNAAKEADIPTIVKSGPSRVVFHFVLEGMDECARIDEVLDALAPAHPKTRFVRVDALCPSPMLRTIGAPTLPAVITFRRKKLGAWTCGLNDFGGVEGFDEEKVIRWLARVAGALPGHPLAPPPPSKGGVAGGANGDSSDEGEKPSKGRGADGDGSDDDDEVVPCEAGEGAWSGVGGTPCETCGRRYPHQHFRALRHGGERERRGSDDEEEDSD</sequence>
<proteinExistence type="predicted"/>
<dbReference type="Proteomes" id="UP000001876">
    <property type="component" value="Unassembled WGS sequence"/>
</dbReference>
<reference evidence="2 3" key="1">
    <citation type="journal article" date="2009" name="Science">
        <title>Green evolution and dynamic adaptations revealed by genomes of the marine picoeukaryotes Micromonas.</title>
        <authorList>
            <person name="Worden A.Z."/>
            <person name="Lee J.H."/>
            <person name="Mock T."/>
            <person name="Rouze P."/>
            <person name="Simmons M.P."/>
            <person name="Aerts A.L."/>
            <person name="Allen A.E."/>
            <person name="Cuvelier M.L."/>
            <person name="Derelle E."/>
            <person name="Everett M.V."/>
            <person name="Foulon E."/>
            <person name="Grimwood J."/>
            <person name="Gundlach H."/>
            <person name="Henrissat B."/>
            <person name="Napoli C."/>
            <person name="McDonald S.M."/>
            <person name="Parker M.S."/>
            <person name="Rombauts S."/>
            <person name="Salamov A."/>
            <person name="Von Dassow P."/>
            <person name="Badger J.H."/>
            <person name="Coutinho P.M."/>
            <person name="Demir E."/>
            <person name="Dubchak I."/>
            <person name="Gentemann C."/>
            <person name="Eikrem W."/>
            <person name="Gready J.E."/>
            <person name="John U."/>
            <person name="Lanier W."/>
            <person name="Lindquist E.A."/>
            <person name="Lucas S."/>
            <person name="Mayer K.F."/>
            <person name="Moreau H."/>
            <person name="Not F."/>
            <person name="Otillar R."/>
            <person name="Panaud O."/>
            <person name="Pangilinan J."/>
            <person name="Paulsen I."/>
            <person name="Piegu B."/>
            <person name="Poliakov A."/>
            <person name="Robbens S."/>
            <person name="Schmutz J."/>
            <person name="Toulza E."/>
            <person name="Wyss T."/>
            <person name="Zelensky A."/>
            <person name="Zhou K."/>
            <person name="Armbrust E.V."/>
            <person name="Bhattacharya D."/>
            <person name="Goodenough U.W."/>
            <person name="Van de Peer Y."/>
            <person name="Grigoriev I.V."/>
        </authorList>
    </citation>
    <scope>NUCLEOTIDE SEQUENCE [LARGE SCALE GENOMIC DNA]</scope>
    <source>
        <strain evidence="2 3">CCMP1545</strain>
    </source>
</reference>
<organism evidence="3">
    <name type="scientific">Micromonas pusilla (strain CCMP1545)</name>
    <name type="common">Picoplanktonic green alga</name>
    <dbReference type="NCBI Taxonomy" id="564608"/>
    <lineage>
        <taxon>Eukaryota</taxon>
        <taxon>Viridiplantae</taxon>
        <taxon>Chlorophyta</taxon>
        <taxon>Mamiellophyceae</taxon>
        <taxon>Mamiellales</taxon>
        <taxon>Mamiellaceae</taxon>
        <taxon>Micromonas</taxon>
    </lineage>
</organism>
<accession>C1MSH7</accession>